<reference evidence="1 2" key="1">
    <citation type="submission" date="2017-03" db="EMBL/GenBank/DDBJ databases">
        <title>Draft genome sequence of Streptomyces scabrisporus NF3, endophyte isolated from Amphipterygium adstringens.</title>
        <authorList>
            <person name="Vazquez M."/>
            <person name="Ceapa C.D."/>
            <person name="Rodriguez Luna D."/>
            <person name="Sanchez Esquivel S."/>
        </authorList>
    </citation>
    <scope>NUCLEOTIDE SEQUENCE [LARGE SCALE GENOMIC DNA]</scope>
    <source>
        <strain evidence="1 2">NF3</strain>
    </source>
</reference>
<keyword evidence="2" id="KW-1185">Reference proteome</keyword>
<evidence type="ECO:0000313" key="1">
    <source>
        <dbReference type="EMBL" id="OPC79577.1"/>
    </source>
</evidence>
<dbReference type="STRING" id="159449.B4N89_00210"/>
<proteinExistence type="predicted"/>
<evidence type="ECO:0000313" key="2">
    <source>
        <dbReference type="Proteomes" id="UP000190037"/>
    </source>
</evidence>
<organism evidence="1 2">
    <name type="scientific">Embleya scabrispora</name>
    <dbReference type="NCBI Taxonomy" id="159449"/>
    <lineage>
        <taxon>Bacteria</taxon>
        <taxon>Bacillati</taxon>
        <taxon>Actinomycetota</taxon>
        <taxon>Actinomycetes</taxon>
        <taxon>Kitasatosporales</taxon>
        <taxon>Streptomycetaceae</taxon>
        <taxon>Embleya</taxon>
    </lineage>
</organism>
<dbReference type="EMBL" id="MWQN01000001">
    <property type="protein sequence ID" value="OPC79577.1"/>
    <property type="molecule type" value="Genomic_DNA"/>
</dbReference>
<gene>
    <name evidence="1" type="ORF">B4N89_00210</name>
</gene>
<name>A0A1T3NRQ1_9ACTN</name>
<dbReference type="Proteomes" id="UP000190037">
    <property type="component" value="Unassembled WGS sequence"/>
</dbReference>
<accession>A0A1T3NRQ1</accession>
<dbReference type="AlphaFoldDB" id="A0A1T3NRQ1"/>
<sequence>MQRSAVVFGAGLQHIETGDLGAGGNGAVRGLGGPAAALRGQVTTLGPTAVGQAFTHSSTLSAHGL</sequence>
<protein>
    <submittedName>
        <fullName evidence="1">Uncharacterized protein</fullName>
    </submittedName>
</protein>
<comment type="caution">
    <text evidence="1">The sequence shown here is derived from an EMBL/GenBank/DDBJ whole genome shotgun (WGS) entry which is preliminary data.</text>
</comment>